<reference evidence="1" key="1">
    <citation type="submission" date="2021-09" db="EMBL/GenBank/DDBJ databases">
        <title>The genome of Mauremys mutica provides insights into the evolution of semi-aquatic lifestyle.</title>
        <authorList>
            <person name="Gong S."/>
            <person name="Gao Y."/>
        </authorList>
    </citation>
    <scope>NUCLEOTIDE SEQUENCE</scope>
    <source>
        <strain evidence="1">MM-2020</strain>
        <tissue evidence="1">Muscle</tissue>
    </source>
</reference>
<comment type="caution">
    <text evidence="1">The sequence shown here is derived from an EMBL/GenBank/DDBJ whole genome shotgun (WGS) entry which is preliminary data.</text>
</comment>
<accession>A0A9D3WSL4</accession>
<organism evidence="1 2">
    <name type="scientific">Mauremys mutica</name>
    <name type="common">yellowpond turtle</name>
    <dbReference type="NCBI Taxonomy" id="74926"/>
    <lineage>
        <taxon>Eukaryota</taxon>
        <taxon>Metazoa</taxon>
        <taxon>Chordata</taxon>
        <taxon>Craniata</taxon>
        <taxon>Vertebrata</taxon>
        <taxon>Euteleostomi</taxon>
        <taxon>Archelosauria</taxon>
        <taxon>Testudinata</taxon>
        <taxon>Testudines</taxon>
        <taxon>Cryptodira</taxon>
        <taxon>Durocryptodira</taxon>
        <taxon>Testudinoidea</taxon>
        <taxon>Geoemydidae</taxon>
        <taxon>Geoemydinae</taxon>
        <taxon>Mauremys</taxon>
    </lineage>
</organism>
<evidence type="ECO:0000313" key="1">
    <source>
        <dbReference type="EMBL" id="KAH1166211.1"/>
    </source>
</evidence>
<keyword evidence="2" id="KW-1185">Reference proteome</keyword>
<name>A0A9D3WSL4_9SAUR</name>
<proteinExistence type="predicted"/>
<protein>
    <submittedName>
        <fullName evidence="1">Uncharacterized protein</fullName>
    </submittedName>
</protein>
<dbReference type="EMBL" id="JAHDVG010000487">
    <property type="protein sequence ID" value="KAH1166211.1"/>
    <property type="molecule type" value="Genomic_DNA"/>
</dbReference>
<sequence>MGVLELTPSAAENLISSPSCLSAPKWADHSGGVLGDHSPRGLQSTHKCMFLTPPALRGLDSGSPIPGDLQRRDGEAHLQPLPLQAAAGRVLPPLGLEWETHLPGGWGPVASAVSLLLSLPTSNWLSVLPDPLPLSNAEPRGPSQLWACEG</sequence>
<evidence type="ECO:0000313" key="2">
    <source>
        <dbReference type="Proteomes" id="UP000827986"/>
    </source>
</evidence>
<gene>
    <name evidence="1" type="ORF">KIL84_015383</name>
</gene>
<dbReference type="AlphaFoldDB" id="A0A9D3WSL4"/>
<dbReference type="Proteomes" id="UP000827986">
    <property type="component" value="Unassembled WGS sequence"/>
</dbReference>